<feature type="transmembrane region" description="Helical" evidence="1">
    <location>
        <begin position="6"/>
        <end position="25"/>
    </location>
</feature>
<evidence type="ECO:0000313" key="3">
    <source>
        <dbReference type="Proteomes" id="UP001468798"/>
    </source>
</evidence>
<reference evidence="2 3" key="1">
    <citation type="submission" date="2024-03" db="EMBL/GenBank/DDBJ databases">
        <title>Two novel species of the genus Flavobacterium exhibiting potentially degradation of complex polysaccharides.</title>
        <authorList>
            <person name="Lian X."/>
        </authorList>
    </citation>
    <scope>NUCLEOTIDE SEQUENCE [LARGE SCALE GENOMIC DNA]</scope>
    <source>
        <strain evidence="2 3">N6</strain>
    </source>
</reference>
<dbReference type="Proteomes" id="UP001468798">
    <property type="component" value="Unassembled WGS sequence"/>
</dbReference>
<sequence length="102" mass="11535">MLGIALFFIVLGILIKHGKMYFLIAGYNTLSKEEQNKFKIEAMTTLFRNVMIGMGIVIIIGGLIADYFQNPAIEKYTFFGALAIGIPYLLMQSNSKKYKKDE</sequence>
<name>A0ABU9NJR6_9FLAO</name>
<dbReference type="EMBL" id="JBCGDP010000003">
    <property type="protein sequence ID" value="MEM0575566.1"/>
    <property type="molecule type" value="Genomic_DNA"/>
</dbReference>
<gene>
    <name evidence="2" type="ORF">WFZ86_03575</name>
</gene>
<keyword evidence="1" id="KW-0472">Membrane</keyword>
<proteinExistence type="predicted"/>
<comment type="caution">
    <text evidence="2">The sequence shown here is derived from an EMBL/GenBank/DDBJ whole genome shotgun (WGS) entry which is preliminary data.</text>
</comment>
<accession>A0ABU9NJR6</accession>
<keyword evidence="3" id="KW-1185">Reference proteome</keyword>
<dbReference type="RefSeq" id="WP_315172069.1">
    <property type="nucleotide sequence ID" value="NZ_JBCGDP010000003.1"/>
</dbReference>
<feature type="transmembrane region" description="Helical" evidence="1">
    <location>
        <begin position="46"/>
        <end position="64"/>
    </location>
</feature>
<protein>
    <submittedName>
        <fullName evidence="2">DUF3784 domain-containing protein</fullName>
    </submittedName>
</protein>
<dbReference type="InterPro" id="IPR017259">
    <property type="entry name" value="UCP037672"/>
</dbReference>
<feature type="transmembrane region" description="Helical" evidence="1">
    <location>
        <begin position="76"/>
        <end position="91"/>
    </location>
</feature>
<keyword evidence="1" id="KW-1133">Transmembrane helix</keyword>
<evidence type="ECO:0000256" key="1">
    <source>
        <dbReference type="SAM" id="Phobius"/>
    </source>
</evidence>
<evidence type="ECO:0000313" key="2">
    <source>
        <dbReference type="EMBL" id="MEM0575566.1"/>
    </source>
</evidence>
<keyword evidence="1" id="KW-0812">Transmembrane</keyword>
<organism evidence="2 3">
    <name type="scientific">Flavobacterium polysaccharolyticum</name>
    <dbReference type="NCBI Taxonomy" id="3133148"/>
    <lineage>
        <taxon>Bacteria</taxon>
        <taxon>Pseudomonadati</taxon>
        <taxon>Bacteroidota</taxon>
        <taxon>Flavobacteriia</taxon>
        <taxon>Flavobacteriales</taxon>
        <taxon>Flavobacteriaceae</taxon>
        <taxon>Flavobacterium</taxon>
    </lineage>
</organism>
<dbReference type="Pfam" id="PF12650">
    <property type="entry name" value="DUF3784"/>
    <property type="match status" value="1"/>
</dbReference>